<sequence length="170" mass="19882">MKKTVFALFFVLFVCGVKAQETPCQLTESTINGKQVLKGERNYMKTEYDLMRVCVQFVSCEDRMFLGVVFEPKGEFNIDSTNVAYVQLQNGNEHALKPEFVNKEQKTGKVECWYLVDKQTEKEFADNLIVSMFFSSREYPQIEVAEMNRYIARKIMTKIQCMYNAEEQKQ</sequence>
<dbReference type="Proteomes" id="UP000824267">
    <property type="component" value="Unassembled WGS sequence"/>
</dbReference>
<evidence type="ECO:0000313" key="2">
    <source>
        <dbReference type="EMBL" id="HIW87480.1"/>
    </source>
</evidence>
<comment type="caution">
    <text evidence="2">The sequence shown here is derived from an EMBL/GenBank/DDBJ whole genome shotgun (WGS) entry which is preliminary data.</text>
</comment>
<keyword evidence="1" id="KW-0732">Signal</keyword>
<evidence type="ECO:0000313" key="3">
    <source>
        <dbReference type="Proteomes" id="UP000824267"/>
    </source>
</evidence>
<reference evidence="2" key="1">
    <citation type="journal article" date="2021" name="PeerJ">
        <title>Extensive microbial diversity within the chicken gut microbiome revealed by metagenomics and culture.</title>
        <authorList>
            <person name="Gilroy R."/>
            <person name="Ravi A."/>
            <person name="Getino M."/>
            <person name="Pursley I."/>
            <person name="Horton D.L."/>
            <person name="Alikhan N.F."/>
            <person name="Baker D."/>
            <person name="Gharbi K."/>
            <person name="Hall N."/>
            <person name="Watson M."/>
            <person name="Adriaenssens E.M."/>
            <person name="Foster-Nyarko E."/>
            <person name="Jarju S."/>
            <person name="Secka A."/>
            <person name="Antonio M."/>
            <person name="Oren A."/>
            <person name="Chaudhuri R.R."/>
            <person name="La Ragione R."/>
            <person name="Hildebrand F."/>
            <person name="Pallen M.J."/>
        </authorList>
    </citation>
    <scope>NUCLEOTIDE SEQUENCE</scope>
    <source>
        <strain evidence="2">Gambia16-930</strain>
    </source>
</reference>
<feature type="chain" id="PRO_5039542481" evidence="1">
    <location>
        <begin position="20"/>
        <end position="170"/>
    </location>
</feature>
<dbReference type="AlphaFoldDB" id="A0A9D1UIB5"/>
<accession>A0A9D1UIB5</accession>
<dbReference type="EMBL" id="DXGG01000136">
    <property type="protein sequence ID" value="HIW87480.1"/>
    <property type="molecule type" value="Genomic_DNA"/>
</dbReference>
<protein>
    <submittedName>
        <fullName evidence="2">Uncharacterized protein</fullName>
    </submittedName>
</protein>
<gene>
    <name evidence="2" type="ORF">IAC47_04310</name>
</gene>
<organism evidence="2 3">
    <name type="scientific">Candidatus Onthomorpha intestinigallinarum</name>
    <dbReference type="NCBI Taxonomy" id="2840880"/>
    <lineage>
        <taxon>Bacteria</taxon>
        <taxon>Pseudomonadati</taxon>
        <taxon>Bacteroidota</taxon>
        <taxon>Bacteroidia</taxon>
        <taxon>Bacteroidales</taxon>
        <taxon>Candidatus Onthomorpha</taxon>
    </lineage>
</organism>
<proteinExistence type="predicted"/>
<evidence type="ECO:0000256" key="1">
    <source>
        <dbReference type="SAM" id="SignalP"/>
    </source>
</evidence>
<feature type="signal peptide" evidence="1">
    <location>
        <begin position="1"/>
        <end position="19"/>
    </location>
</feature>
<name>A0A9D1UIB5_9BACT</name>
<reference evidence="2" key="2">
    <citation type="submission" date="2021-04" db="EMBL/GenBank/DDBJ databases">
        <authorList>
            <person name="Gilroy R."/>
        </authorList>
    </citation>
    <scope>NUCLEOTIDE SEQUENCE</scope>
    <source>
        <strain evidence="2">Gambia16-930</strain>
    </source>
</reference>